<name>A0A857DI14_9FIRM</name>
<dbReference type="InterPro" id="IPR036457">
    <property type="entry name" value="PPM-type-like_dom_sf"/>
</dbReference>
<dbReference type="RefSeq" id="WP_019226415.1">
    <property type="nucleotide sequence ID" value="NZ_CP046996.1"/>
</dbReference>
<dbReference type="InterPro" id="IPR001932">
    <property type="entry name" value="PPM-type_phosphatase-like_dom"/>
</dbReference>
<dbReference type="SMART" id="SM00332">
    <property type="entry name" value="PP2Cc"/>
    <property type="match status" value="1"/>
</dbReference>
<protein>
    <submittedName>
        <fullName evidence="2">Stp1/IreP family PP2C-type Ser/Thr phosphatase</fullName>
    </submittedName>
</protein>
<dbReference type="Gene3D" id="3.60.40.10">
    <property type="entry name" value="PPM-type phosphatase domain"/>
    <property type="match status" value="1"/>
</dbReference>
<dbReference type="GO" id="GO:0004722">
    <property type="term" value="F:protein serine/threonine phosphatase activity"/>
    <property type="evidence" value="ECO:0007669"/>
    <property type="project" value="InterPro"/>
</dbReference>
<evidence type="ECO:0000259" key="1">
    <source>
        <dbReference type="PROSITE" id="PS51746"/>
    </source>
</evidence>
<dbReference type="PANTHER" id="PTHR13832:SF827">
    <property type="entry name" value="PROTEIN PHOSPHATASE 1L"/>
    <property type="match status" value="1"/>
</dbReference>
<dbReference type="Proteomes" id="UP000430508">
    <property type="component" value="Chromosome"/>
</dbReference>
<evidence type="ECO:0000313" key="2">
    <source>
        <dbReference type="EMBL" id="QHA00132.1"/>
    </source>
</evidence>
<feature type="domain" description="PPM-type phosphatase" evidence="1">
    <location>
        <begin position="3"/>
        <end position="238"/>
    </location>
</feature>
<sequence>MKAVRIYETGCVRKNNEDYFLILPEESFFAVADGMGGHNAGEIASRIAVEQLEEKAAELKSTDIQDMQDWIVQAVNQANREVYEVSLRTEGTEGMGTTLTALMIYDNKAVVGHVGDSRIYLWRNQTLTLLSEDHSMVNELVRLGELTEEKAKNHPHKHILSRALGVELNIDVDCFQLKVQDGDVFLLCTDGFSNEISDQEIAAEFSEAKSWDDHLETLKNVVIERGAPDNFTAICCIVER</sequence>
<dbReference type="CDD" id="cd00143">
    <property type="entry name" value="PP2Cc"/>
    <property type="match status" value="1"/>
</dbReference>
<organism evidence="2 3">
    <name type="scientific">Dehalobacter restrictus</name>
    <dbReference type="NCBI Taxonomy" id="55583"/>
    <lineage>
        <taxon>Bacteria</taxon>
        <taxon>Bacillati</taxon>
        <taxon>Bacillota</taxon>
        <taxon>Clostridia</taxon>
        <taxon>Eubacteriales</taxon>
        <taxon>Desulfitobacteriaceae</taxon>
        <taxon>Dehalobacter</taxon>
    </lineage>
</organism>
<dbReference type="SUPFAM" id="SSF81606">
    <property type="entry name" value="PP2C-like"/>
    <property type="match status" value="1"/>
</dbReference>
<accession>A0A857DI14</accession>
<reference evidence="2 3" key="1">
    <citation type="submission" date="2019-12" db="EMBL/GenBank/DDBJ databases">
        <title>Sequence classification of anaerobic respiratory reductive dehalogenases: First we see many, then we see few.</title>
        <authorList>
            <person name="Molenda O."/>
            <person name="Puentes Jacome L.A."/>
            <person name="Cao X."/>
            <person name="Nesbo C.L."/>
            <person name="Tang S."/>
            <person name="Morson N."/>
            <person name="Patron J."/>
            <person name="Lomheim L."/>
            <person name="Wishart D.S."/>
            <person name="Edwards E.A."/>
        </authorList>
    </citation>
    <scope>NUCLEOTIDE SEQUENCE [LARGE SCALE GENOMIC DNA]</scope>
    <source>
        <strain evidence="2 3">12DCA</strain>
    </source>
</reference>
<dbReference type="SMART" id="SM00331">
    <property type="entry name" value="PP2C_SIG"/>
    <property type="match status" value="1"/>
</dbReference>
<proteinExistence type="predicted"/>
<evidence type="ECO:0000313" key="3">
    <source>
        <dbReference type="Proteomes" id="UP000430508"/>
    </source>
</evidence>
<dbReference type="AlphaFoldDB" id="A0A857DI14"/>
<dbReference type="EMBL" id="CP046996">
    <property type="protein sequence ID" value="QHA00132.1"/>
    <property type="molecule type" value="Genomic_DNA"/>
</dbReference>
<dbReference type="Pfam" id="PF13672">
    <property type="entry name" value="PP2C_2"/>
    <property type="match status" value="1"/>
</dbReference>
<gene>
    <name evidence="2" type="ORF">GQ588_05450</name>
</gene>
<dbReference type="PROSITE" id="PS51746">
    <property type="entry name" value="PPM_2"/>
    <property type="match status" value="1"/>
</dbReference>
<dbReference type="PANTHER" id="PTHR13832">
    <property type="entry name" value="PROTEIN PHOSPHATASE 2C"/>
    <property type="match status" value="1"/>
</dbReference>
<dbReference type="InterPro" id="IPR015655">
    <property type="entry name" value="PP2C"/>
</dbReference>
<dbReference type="NCBIfam" id="NF033484">
    <property type="entry name" value="Stp1_PP2C_phos"/>
    <property type="match status" value="1"/>
</dbReference>